<dbReference type="RefSeq" id="WP_145416183.1">
    <property type="nucleotide sequence ID" value="NZ_CP036526.1"/>
</dbReference>
<sequence>MDFGMITDVIRFELTRSFTKGRFAIWAVLVAFPVAIFVLMDRTTNAIRIEQWGITLYFLIPEMVCLLGLLLWATPAISTEIEGQTWIYLAMRRSGRSTVLLGKYLTAVLWSVSAALVGLSLCLLLVDNVGGLRLWTVLSILSVLSCFAHAGIFILIGVIFPRRSMVTAVFYTLAIEYGLSLVPAVANKITVNYRLRGLLAEWMNWEEARSTAESFFGHEPPYIHLFVLFTITLVTLCAAIFTLARAQYPTQQDG</sequence>
<keyword evidence="1" id="KW-0472">Membrane</keyword>
<feature type="transmembrane region" description="Helical" evidence="1">
    <location>
        <begin position="21"/>
        <end position="40"/>
    </location>
</feature>
<feature type="transmembrane region" description="Helical" evidence="1">
    <location>
        <begin position="101"/>
        <end position="126"/>
    </location>
</feature>
<keyword evidence="1" id="KW-0812">Transmembrane</keyword>
<evidence type="ECO:0000313" key="3">
    <source>
        <dbReference type="Proteomes" id="UP000319817"/>
    </source>
</evidence>
<feature type="transmembrane region" description="Helical" evidence="1">
    <location>
        <begin position="222"/>
        <end position="244"/>
    </location>
</feature>
<dbReference type="OrthoDB" id="261968at2"/>
<evidence type="ECO:0000313" key="2">
    <source>
        <dbReference type="EMBL" id="QDT08679.1"/>
    </source>
</evidence>
<name>A0A517NNH3_9BACT</name>
<feature type="transmembrane region" description="Helical" evidence="1">
    <location>
        <begin position="52"/>
        <end position="73"/>
    </location>
</feature>
<dbReference type="EMBL" id="CP036526">
    <property type="protein sequence ID" value="QDT08679.1"/>
    <property type="molecule type" value="Genomic_DNA"/>
</dbReference>
<proteinExistence type="predicted"/>
<dbReference type="AlphaFoldDB" id="A0A517NNH3"/>
<feature type="transmembrane region" description="Helical" evidence="1">
    <location>
        <begin position="132"/>
        <end position="156"/>
    </location>
</feature>
<keyword evidence="1" id="KW-1133">Transmembrane helix</keyword>
<protein>
    <recommendedName>
        <fullName evidence="4">ABC-2 family transporter protein</fullName>
    </recommendedName>
</protein>
<dbReference type="Proteomes" id="UP000319817">
    <property type="component" value="Chromosome"/>
</dbReference>
<feature type="transmembrane region" description="Helical" evidence="1">
    <location>
        <begin position="168"/>
        <end position="186"/>
    </location>
</feature>
<keyword evidence="3" id="KW-1185">Reference proteome</keyword>
<accession>A0A517NNH3</accession>
<evidence type="ECO:0000256" key="1">
    <source>
        <dbReference type="SAM" id="Phobius"/>
    </source>
</evidence>
<reference evidence="2 3" key="1">
    <citation type="submission" date="2019-02" db="EMBL/GenBank/DDBJ databases">
        <title>Deep-cultivation of Planctomycetes and their phenomic and genomic characterization uncovers novel biology.</title>
        <authorList>
            <person name="Wiegand S."/>
            <person name="Jogler M."/>
            <person name="Boedeker C."/>
            <person name="Pinto D."/>
            <person name="Vollmers J."/>
            <person name="Rivas-Marin E."/>
            <person name="Kohn T."/>
            <person name="Peeters S.H."/>
            <person name="Heuer A."/>
            <person name="Rast P."/>
            <person name="Oberbeckmann S."/>
            <person name="Bunk B."/>
            <person name="Jeske O."/>
            <person name="Meyerdierks A."/>
            <person name="Storesund J.E."/>
            <person name="Kallscheuer N."/>
            <person name="Luecker S."/>
            <person name="Lage O.M."/>
            <person name="Pohl T."/>
            <person name="Merkel B.J."/>
            <person name="Hornburger P."/>
            <person name="Mueller R.-W."/>
            <person name="Bruemmer F."/>
            <person name="Labrenz M."/>
            <person name="Spormann A.M."/>
            <person name="Op den Camp H."/>
            <person name="Overmann J."/>
            <person name="Amann R."/>
            <person name="Jetten M.S.M."/>
            <person name="Mascher T."/>
            <person name="Medema M.H."/>
            <person name="Devos D.P."/>
            <person name="Kaster A.-K."/>
            <person name="Ovreas L."/>
            <person name="Rohde M."/>
            <person name="Galperin M.Y."/>
            <person name="Jogler C."/>
        </authorList>
    </citation>
    <scope>NUCLEOTIDE SEQUENCE [LARGE SCALE GENOMIC DNA]</scope>
    <source>
        <strain evidence="2 3">K23_9</strain>
    </source>
</reference>
<gene>
    <name evidence="2" type="ORF">K239x_06190</name>
</gene>
<evidence type="ECO:0008006" key="4">
    <source>
        <dbReference type="Google" id="ProtNLM"/>
    </source>
</evidence>
<organism evidence="2 3">
    <name type="scientific">Stieleria marina</name>
    <dbReference type="NCBI Taxonomy" id="1930275"/>
    <lineage>
        <taxon>Bacteria</taxon>
        <taxon>Pseudomonadati</taxon>
        <taxon>Planctomycetota</taxon>
        <taxon>Planctomycetia</taxon>
        <taxon>Pirellulales</taxon>
        <taxon>Pirellulaceae</taxon>
        <taxon>Stieleria</taxon>
    </lineage>
</organism>